<organism evidence="2 3">
    <name type="scientific">Albula glossodonta</name>
    <name type="common">roundjaw bonefish</name>
    <dbReference type="NCBI Taxonomy" id="121402"/>
    <lineage>
        <taxon>Eukaryota</taxon>
        <taxon>Metazoa</taxon>
        <taxon>Chordata</taxon>
        <taxon>Craniata</taxon>
        <taxon>Vertebrata</taxon>
        <taxon>Euteleostomi</taxon>
        <taxon>Actinopterygii</taxon>
        <taxon>Neopterygii</taxon>
        <taxon>Teleostei</taxon>
        <taxon>Albuliformes</taxon>
        <taxon>Albulidae</taxon>
        <taxon>Albula</taxon>
    </lineage>
</organism>
<feature type="compositionally biased region" description="Basic and acidic residues" evidence="1">
    <location>
        <begin position="63"/>
        <end position="79"/>
    </location>
</feature>
<feature type="region of interest" description="Disordered" evidence="1">
    <location>
        <begin position="33"/>
        <end position="79"/>
    </location>
</feature>
<comment type="caution">
    <text evidence="2">The sequence shown here is derived from an EMBL/GenBank/DDBJ whole genome shotgun (WGS) entry which is preliminary data.</text>
</comment>
<evidence type="ECO:0000313" key="2">
    <source>
        <dbReference type="EMBL" id="KAG9344913.1"/>
    </source>
</evidence>
<keyword evidence="3" id="KW-1185">Reference proteome</keyword>
<feature type="region of interest" description="Disordered" evidence="1">
    <location>
        <begin position="1"/>
        <end position="20"/>
    </location>
</feature>
<evidence type="ECO:0000256" key="1">
    <source>
        <dbReference type="SAM" id="MobiDB-lite"/>
    </source>
</evidence>
<evidence type="ECO:0000313" key="3">
    <source>
        <dbReference type="Proteomes" id="UP000824540"/>
    </source>
</evidence>
<name>A0A8T2NVC5_9TELE</name>
<dbReference type="Proteomes" id="UP000824540">
    <property type="component" value="Unassembled WGS sequence"/>
</dbReference>
<sequence>MEDNRTEGSPTGQDCADGSEGVDLECMHLLAGAQHFQPHEQEAQTQQADVQKARTESVSASDVNDRDRKERERRDMWSNMMEGDRATELSHREKWRVATSFRLEVARLWDPLL</sequence>
<proteinExistence type="predicted"/>
<dbReference type="AlphaFoldDB" id="A0A8T2NVC5"/>
<protein>
    <submittedName>
        <fullName evidence="2">Uncharacterized protein</fullName>
    </submittedName>
</protein>
<gene>
    <name evidence="2" type="ORF">JZ751_009453</name>
</gene>
<accession>A0A8T2NVC5</accession>
<dbReference type="EMBL" id="JAFBMS010000018">
    <property type="protein sequence ID" value="KAG9344913.1"/>
    <property type="molecule type" value="Genomic_DNA"/>
</dbReference>
<reference evidence="2" key="1">
    <citation type="thesis" date="2021" institute="BYU ScholarsArchive" country="Provo, UT, USA">
        <title>Applications of and Algorithms for Genome Assembly and Genomic Analyses with an Emphasis on Marine Teleosts.</title>
        <authorList>
            <person name="Pickett B.D."/>
        </authorList>
    </citation>
    <scope>NUCLEOTIDE SEQUENCE</scope>
    <source>
        <strain evidence="2">HI-2016</strain>
    </source>
</reference>